<feature type="compositionally biased region" description="Polar residues" evidence="1">
    <location>
        <begin position="17"/>
        <end position="48"/>
    </location>
</feature>
<comment type="caution">
    <text evidence="2">The sequence shown here is derived from an EMBL/GenBank/DDBJ whole genome shotgun (WGS) entry which is preliminary data.</text>
</comment>
<evidence type="ECO:0000256" key="1">
    <source>
        <dbReference type="SAM" id="MobiDB-lite"/>
    </source>
</evidence>
<name>A0A8T0GGK1_CERPU</name>
<dbReference type="EMBL" id="CM026432">
    <property type="protein sequence ID" value="KAG0557444.1"/>
    <property type="molecule type" value="Genomic_DNA"/>
</dbReference>
<gene>
    <name evidence="2" type="ORF">KC19_11G130600</name>
</gene>
<dbReference type="AlphaFoldDB" id="A0A8T0GGK1"/>
<evidence type="ECO:0000313" key="2">
    <source>
        <dbReference type="EMBL" id="KAG0557444.1"/>
    </source>
</evidence>
<keyword evidence="3" id="KW-1185">Reference proteome</keyword>
<reference evidence="2 3" key="1">
    <citation type="submission" date="2020-06" db="EMBL/GenBank/DDBJ databases">
        <title>WGS assembly of Ceratodon purpureus strain R40.</title>
        <authorList>
            <person name="Carey S.B."/>
            <person name="Jenkins J."/>
            <person name="Shu S."/>
            <person name="Lovell J.T."/>
            <person name="Sreedasyam A."/>
            <person name="Maumus F."/>
            <person name="Tiley G.P."/>
            <person name="Fernandez-Pozo N."/>
            <person name="Barry K."/>
            <person name="Chen C."/>
            <person name="Wang M."/>
            <person name="Lipzen A."/>
            <person name="Daum C."/>
            <person name="Saski C.A."/>
            <person name="Payton A.C."/>
            <person name="Mcbreen J.C."/>
            <person name="Conrad R.E."/>
            <person name="Kollar L.M."/>
            <person name="Olsson S."/>
            <person name="Huttunen S."/>
            <person name="Landis J.B."/>
            <person name="Wickett N.J."/>
            <person name="Johnson M.G."/>
            <person name="Rensing S.A."/>
            <person name="Grimwood J."/>
            <person name="Schmutz J."/>
            <person name="Mcdaniel S.F."/>
        </authorList>
    </citation>
    <scope>NUCLEOTIDE SEQUENCE [LARGE SCALE GENOMIC DNA]</scope>
    <source>
        <strain evidence="2 3">R40</strain>
    </source>
</reference>
<dbReference type="Proteomes" id="UP000822688">
    <property type="component" value="Chromosome 11"/>
</dbReference>
<organism evidence="2 3">
    <name type="scientific">Ceratodon purpureus</name>
    <name type="common">Fire moss</name>
    <name type="synonym">Dicranum purpureum</name>
    <dbReference type="NCBI Taxonomy" id="3225"/>
    <lineage>
        <taxon>Eukaryota</taxon>
        <taxon>Viridiplantae</taxon>
        <taxon>Streptophyta</taxon>
        <taxon>Embryophyta</taxon>
        <taxon>Bryophyta</taxon>
        <taxon>Bryophytina</taxon>
        <taxon>Bryopsida</taxon>
        <taxon>Dicranidae</taxon>
        <taxon>Pseudoditrichales</taxon>
        <taxon>Ditrichaceae</taxon>
        <taxon>Ceratodon</taxon>
    </lineage>
</organism>
<sequence>MNGSQDQHLPKNKKTTSTRLHNPQSQTPRKSKTFTTNPQVSAKSGTMTTPRKKNLLKLVLFSPRLLYLLPSLLSFSPLPPSLLPPAPPKWCWSSHTINPTREPGAK</sequence>
<evidence type="ECO:0000313" key="3">
    <source>
        <dbReference type="Proteomes" id="UP000822688"/>
    </source>
</evidence>
<accession>A0A8T0GGK1</accession>
<proteinExistence type="predicted"/>
<protein>
    <submittedName>
        <fullName evidence="2">Uncharacterized protein</fullName>
    </submittedName>
</protein>
<feature type="region of interest" description="Disordered" evidence="1">
    <location>
        <begin position="1"/>
        <end position="48"/>
    </location>
</feature>